<keyword evidence="3" id="KW-0732">Signal</keyword>
<evidence type="ECO:0000256" key="2">
    <source>
        <dbReference type="SAM" id="MobiDB-lite"/>
    </source>
</evidence>
<reference evidence="4 5" key="1">
    <citation type="submission" date="2016-06" db="EMBL/GenBank/DDBJ databases">
        <authorList>
            <person name="Kjaerup R.B."/>
            <person name="Dalgaard T.S."/>
            <person name="Juul-Madsen H.R."/>
        </authorList>
    </citation>
    <scope>NUCLEOTIDE SEQUENCE [LARGE SCALE GENOMIC DNA]</scope>
    <source>
        <strain evidence="4 5">DSM 45577</strain>
    </source>
</reference>
<feature type="signal peptide" evidence="3">
    <location>
        <begin position="1"/>
        <end position="29"/>
    </location>
</feature>
<sequence>MHLMSRARLAGATAVGVLTALVPVTAAQAAADTTTVRVSVATDGTQADSDSYRPSISGDGRYVAFSSAAQNLVPGDTNYSRDVFLHDTVTGSTELVSVGPAGVPVYGSSELPRISRDGRFVAFNSSAQLAGDPGTIFSGHVFVWERETKQLTRISQASHSWDSLDISGDGRYVTFSAVANLVPQDTNFDTDVYVHDRDTGTTTLVSRTPDGTAPFLGASTNPSISDDGRYISYQSRATDLVEQPVSDGNNVYLFDRQRGTTQLVSAPPSGPPAPAAHATSSEISSDGRYVTFTSDATNLVPGDTNDTTDVFLWERATGTLVAASATPAGVPGNGTALSPRLSADGRYVTFWSNAKNLTGQPVPWQNQVFRFDRVSRTNVLVAVPAHGTDGGGEHPDISADGRYVAYVSAGTSLVPGDTNNRYDIFRTEITGPPTRWPLPRPRPGS</sequence>
<feature type="chain" id="PRO_5008747471" evidence="3">
    <location>
        <begin position="30"/>
        <end position="445"/>
    </location>
</feature>
<dbReference type="Proteomes" id="UP000198937">
    <property type="component" value="Unassembled WGS sequence"/>
</dbReference>
<dbReference type="EMBL" id="FMIA01000002">
    <property type="protein sequence ID" value="SCL50243.1"/>
    <property type="molecule type" value="Genomic_DNA"/>
</dbReference>
<evidence type="ECO:0000313" key="4">
    <source>
        <dbReference type="EMBL" id="SCL50243.1"/>
    </source>
</evidence>
<feature type="region of interest" description="Disordered" evidence="2">
    <location>
        <begin position="263"/>
        <end position="284"/>
    </location>
</feature>
<dbReference type="PANTHER" id="PTHR36842:SF2">
    <property type="entry name" value="SLR0505 PROTEIN"/>
    <property type="match status" value="1"/>
</dbReference>
<evidence type="ECO:0000313" key="5">
    <source>
        <dbReference type="Proteomes" id="UP000198937"/>
    </source>
</evidence>
<dbReference type="Gene3D" id="2.120.10.30">
    <property type="entry name" value="TolB, C-terminal domain"/>
    <property type="match status" value="1"/>
</dbReference>
<accession>A0A1C6U8I6</accession>
<dbReference type="InterPro" id="IPR011042">
    <property type="entry name" value="6-blade_b-propeller_TolB-like"/>
</dbReference>
<organism evidence="4 5">
    <name type="scientific">Micromonospora yangpuensis</name>
    <dbReference type="NCBI Taxonomy" id="683228"/>
    <lineage>
        <taxon>Bacteria</taxon>
        <taxon>Bacillati</taxon>
        <taxon>Actinomycetota</taxon>
        <taxon>Actinomycetes</taxon>
        <taxon>Micromonosporales</taxon>
        <taxon>Micromonosporaceae</taxon>
        <taxon>Micromonospora</taxon>
    </lineage>
</organism>
<name>A0A1C6U8I6_9ACTN</name>
<evidence type="ECO:0000256" key="3">
    <source>
        <dbReference type="SAM" id="SignalP"/>
    </source>
</evidence>
<dbReference type="STRING" id="683228.GA0070617_1423"/>
<dbReference type="InterPro" id="IPR011659">
    <property type="entry name" value="WD40"/>
</dbReference>
<dbReference type="Pfam" id="PF07676">
    <property type="entry name" value="PD40"/>
    <property type="match status" value="2"/>
</dbReference>
<protein>
    <submittedName>
        <fullName evidence="4">WD40-like Beta Propeller Repeat</fullName>
    </submittedName>
</protein>
<dbReference type="SUPFAM" id="SSF82171">
    <property type="entry name" value="DPP6 N-terminal domain-like"/>
    <property type="match status" value="1"/>
</dbReference>
<keyword evidence="5" id="KW-1185">Reference proteome</keyword>
<dbReference type="PANTHER" id="PTHR36842">
    <property type="entry name" value="PROTEIN TOLB HOMOLOG"/>
    <property type="match status" value="1"/>
</dbReference>
<proteinExistence type="inferred from homology"/>
<dbReference type="AlphaFoldDB" id="A0A1C6U8I6"/>
<evidence type="ECO:0000256" key="1">
    <source>
        <dbReference type="ARBA" id="ARBA00009820"/>
    </source>
</evidence>
<comment type="similarity">
    <text evidence="1">Belongs to the TolB family.</text>
</comment>
<gene>
    <name evidence="4" type="ORF">GA0070617_1423</name>
</gene>